<dbReference type="EMBL" id="DYUB01000344">
    <property type="protein sequence ID" value="HJG97623.1"/>
    <property type="molecule type" value="Genomic_DNA"/>
</dbReference>
<dbReference type="Proteomes" id="UP000776700">
    <property type="component" value="Unassembled WGS sequence"/>
</dbReference>
<reference evidence="1" key="2">
    <citation type="submission" date="2021-09" db="EMBL/GenBank/DDBJ databases">
        <authorList>
            <person name="Gilroy R."/>
        </authorList>
    </citation>
    <scope>NUCLEOTIDE SEQUENCE</scope>
    <source>
        <strain evidence="1">1277</strain>
    </source>
</reference>
<protein>
    <submittedName>
        <fullName evidence="1">DUF4230 domain-containing protein</fullName>
    </submittedName>
</protein>
<proteinExistence type="predicted"/>
<accession>A0A921N2B3</accession>
<dbReference type="Pfam" id="PF14014">
    <property type="entry name" value="DUF4230"/>
    <property type="match status" value="1"/>
</dbReference>
<name>A0A921N2B3_9FIRM</name>
<reference evidence="1" key="1">
    <citation type="journal article" date="2021" name="PeerJ">
        <title>Extensive microbial diversity within the chicken gut microbiome revealed by metagenomics and culture.</title>
        <authorList>
            <person name="Gilroy R."/>
            <person name="Ravi A."/>
            <person name="Getino M."/>
            <person name="Pursley I."/>
            <person name="Horton D.L."/>
            <person name="Alikhan N.F."/>
            <person name="Baker D."/>
            <person name="Gharbi K."/>
            <person name="Hall N."/>
            <person name="Watson M."/>
            <person name="Adriaenssens E.M."/>
            <person name="Foster-Nyarko E."/>
            <person name="Jarju S."/>
            <person name="Secka A."/>
            <person name="Antonio M."/>
            <person name="Oren A."/>
            <person name="Chaudhuri R.R."/>
            <person name="La Ragione R."/>
            <person name="Hildebrand F."/>
            <person name="Pallen M.J."/>
        </authorList>
    </citation>
    <scope>NUCLEOTIDE SEQUENCE</scope>
    <source>
        <strain evidence="1">1277</strain>
    </source>
</reference>
<gene>
    <name evidence="1" type="ORF">K8V90_11030</name>
</gene>
<dbReference type="InterPro" id="IPR025324">
    <property type="entry name" value="DUF4230"/>
</dbReference>
<comment type="caution">
    <text evidence="1">The sequence shown here is derived from an EMBL/GenBank/DDBJ whole genome shotgun (WGS) entry which is preliminary data.</text>
</comment>
<evidence type="ECO:0000313" key="1">
    <source>
        <dbReference type="EMBL" id="HJG97623.1"/>
    </source>
</evidence>
<organism evidence="1 2">
    <name type="scientific">Romboutsia timonensis</name>
    <dbReference type="NCBI Taxonomy" id="1776391"/>
    <lineage>
        <taxon>Bacteria</taxon>
        <taxon>Bacillati</taxon>
        <taxon>Bacillota</taxon>
        <taxon>Clostridia</taxon>
        <taxon>Peptostreptococcales</taxon>
        <taxon>Peptostreptococcaceae</taxon>
        <taxon>Romboutsia</taxon>
    </lineage>
</organism>
<dbReference type="AlphaFoldDB" id="A0A921N2B3"/>
<evidence type="ECO:0000313" key="2">
    <source>
        <dbReference type="Proteomes" id="UP000776700"/>
    </source>
</evidence>
<sequence>MLQKRKKINKVLMSFSFLILLIGSTYFISNRYKKENIYKDNIKVINTLSQVLNINTVKYNYSNIVEIKKDKSINNIKIPFTEKSFIIKYNGVINGGVKPEDIEIVNNTGNEISIEIKKCQILDHYIDDENIYIYDVKSSIFNKLDIQEVLDDMSNYKREYEEKIISEGFMEEIQENTKVSIENILKGMGYNVVNINFK</sequence>